<sequence length="545" mass="60781">MRVFSQLRLLGLLSLSALFSGGAILIFIGVNAISAPELKDRARFSTQRRFRYGSQLSIQTWLAVVGVAFGLLAYGFQEAYSHLFDWWSSRQSRREDGLCYSRYLNSQPRAPLVYGLRGFSGFITLRYLLSLLSITATIGYKFSISQVEIITVENLNQEQFRISLPPVQALNAGTPSPWLGDAPQSNNSRGFFHDHLKSIDFNHPPHNITMTSLANCTDTFHLLDAGRVVSREIVLVANLTEDEGSYTMTSNHTGWSRIQTSNRNWFNNSAKSDRAVVDYRVNGQGEIQIQWARLGPWDNSASEDSRSSESEPVARRLTYNMHYAVAEIQRFVSGGDCSRLAERYSDDINSGSLTIFSNNYTAPEIKSTAIVHFRSWVDAAINSEETSVFEGVSVFVRAMMTAAVYSVMDDYKYPIIGVVPSGMQPFGPEDTFWADWNYYGDIEYPYYAGFRISEATGCYLAAAYIFLVIGIFGITAGLLRVWAGPPALTSWMGQHVYLALSGSVSIGRKADYLATGYEAAKDGLGSLRLPSDFESPLKYQALRTE</sequence>
<feature type="transmembrane region" description="Helical" evidence="1">
    <location>
        <begin position="56"/>
        <end position="76"/>
    </location>
</feature>
<proteinExistence type="predicted"/>
<keyword evidence="1" id="KW-0812">Transmembrane</keyword>
<feature type="transmembrane region" description="Helical" evidence="1">
    <location>
        <begin position="119"/>
        <end position="140"/>
    </location>
</feature>
<keyword evidence="1" id="KW-0472">Membrane</keyword>
<dbReference type="EMBL" id="SRMI01000008">
    <property type="protein sequence ID" value="TVY65280.1"/>
    <property type="molecule type" value="Genomic_DNA"/>
</dbReference>
<name>A0A559KYJ4_FUSOC</name>
<keyword evidence="1" id="KW-1133">Transmembrane helix</keyword>
<evidence type="ECO:0000256" key="1">
    <source>
        <dbReference type="SAM" id="Phobius"/>
    </source>
</evidence>
<feature type="transmembrane region" description="Helical" evidence="1">
    <location>
        <begin position="12"/>
        <end position="35"/>
    </location>
</feature>
<accession>A0A559KYJ4</accession>
<reference evidence="2 3" key="1">
    <citation type="journal article" date="2019" name="Microbiol. Resour. Announc.">
        <title>High-quality draft genome sequence of Fusarium oxysporum f. sp. cubense strain 160527, a causal agent of Panama disease.</title>
        <authorList>
            <person name="Asai S."/>
            <person name="Ayukawa Y."/>
            <person name="Gan P."/>
            <person name="Masuda S."/>
            <person name="Komatsu K."/>
            <person name="Shirasu K."/>
            <person name="Arie T."/>
        </authorList>
    </citation>
    <scope>NUCLEOTIDE SEQUENCE [LARGE SCALE GENOMIC DNA]</scope>
    <source>
        <strain evidence="2 3">160527</strain>
    </source>
</reference>
<comment type="caution">
    <text evidence="2">The sequence shown here is derived from an EMBL/GenBank/DDBJ whole genome shotgun (WGS) entry which is preliminary data.</text>
</comment>
<protein>
    <submittedName>
        <fullName evidence="2">Uncharacterized protein</fullName>
    </submittedName>
</protein>
<dbReference type="Proteomes" id="UP000320707">
    <property type="component" value="Unassembled WGS sequence"/>
</dbReference>
<dbReference type="AlphaFoldDB" id="A0A559KYJ4"/>
<feature type="transmembrane region" description="Helical" evidence="1">
    <location>
        <begin position="459"/>
        <end position="483"/>
    </location>
</feature>
<gene>
    <name evidence="2" type="ORF">Focb16_v016492</name>
</gene>
<evidence type="ECO:0000313" key="3">
    <source>
        <dbReference type="Proteomes" id="UP000320707"/>
    </source>
</evidence>
<evidence type="ECO:0000313" key="2">
    <source>
        <dbReference type="EMBL" id="TVY65280.1"/>
    </source>
</evidence>
<organism evidence="2 3">
    <name type="scientific">Fusarium oxysporum f. sp. cubense</name>
    <dbReference type="NCBI Taxonomy" id="61366"/>
    <lineage>
        <taxon>Eukaryota</taxon>
        <taxon>Fungi</taxon>
        <taxon>Dikarya</taxon>
        <taxon>Ascomycota</taxon>
        <taxon>Pezizomycotina</taxon>
        <taxon>Sordariomycetes</taxon>
        <taxon>Hypocreomycetidae</taxon>
        <taxon>Hypocreales</taxon>
        <taxon>Nectriaceae</taxon>
        <taxon>Fusarium</taxon>
        <taxon>Fusarium oxysporum species complex</taxon>
    </lineage>
</organism>